<dbReference type="PANTHER" id="PTHR45614">
    <property type="entry name" value="MYB PROTEIN-RELATED"/>
    <property type="match status" value="1"/>
</dbReference>
<keyword evidence="5" id="KW-1185">Reference proteome</keyword>
<dbReference type="SUPFAM" id="SSF46689">
    <property type="entry name" value="Homeodomain-like"/>
    <property type="match status" value="1"/>
</dbReference>
<sequence length="465" mass="51499">MTSTKAMTGSARNPSSWDPQDDVLLRHLKEVKKLGWKEIAQYFQSRTPNACQFRWRRLKSGSLKTGARAEEEEEGLLQAAFAREGKFVKPRAASFNSTALGPRENARAADEENIGLIPKIVIRSRRGSVVQQSQAQAAAGAPPSLVAALNTTFANSKARKDSFSSRTRRSSFQLDRRLSVTQLSTTPTRRSSLVAAPTSVSALFPGRRESFNTNTSNATSRRGSAVYIPRRGSFSHNFTDLPRHGHFLQHGAAGPMPTALQQPWSEEEDRLLQARQEHRLSLDELSILLPHRSDEEIQWRIDSISPVVNAAVTMSPSASPFRAARERSFNEDTAIEEDEDDRHEEFKDRTPVDYNHSSNLSSASSAKKEQRQSPIFFNKSKETSPTTSDGTTRSNTIVPPQAAEGKALNFNSVNTHTAHVGPEVKLQSVSTGDEYHNILIHHSHHHPQAAATPLPSLNSIFKNVL</sequence>
<evidence type="ECO:0000259" key="2">
    <source>
        <dbReference type="PROSITE" id="PS50090"/>
    </source>
</evidence>
<dbReference type="InterPro" id="IPR017930">
    <property type="entry name" value="Myb_dom"/>
</dbReference>
<feature type="compositionally biased region" description="Polar residues" evidence="1">
    <location>
        <begin position="1"/>
        <end position="18"/>
    </location>
</feature>
<proteinExistence type="predicted"/>
<feature type="compositionally biased region" description="Acidic residues" evidence="1">
    <location>
        <begin position="333"/>
        <end position="342"/>
    </location>
</feature>
<feature type="domain" description="HTH myb-type" evidence="3">
    <location>
        <begin position="16"/>
        <end position="63"/>
    </location>
</feature>
<feature type="compositionally biased region" description="Polar residues" evidence="1">
    <location>
        <begin position="383"/>
        <end position="397"/>
    </location>
</feature>
<evidence type="ECO:0000259" key="3">
    <source>
        <dbReference type="PROSITE" id="PS51294"/>
    </source>
</evidence>
<dbReference type="PANTHER" id="PTHR45614:SF254">
    <property type="entry name" value="TRANSCRIPTIONAL REGULATORY PROTEIN TOD6"/>
    <property type="match status" value="1"/>
</dbReference>
<reference evidence="4 5" key="1">
    <citation type="journal article" date="2004" name="Science">
        <title>The Ashbya gossypii genome as a tool for mapping the ancient Saccharomyces cerevisiae genome.</title>
        <authorList>
            <person name="Dietrich F.S."/>
            <person name="Voegeli S."/>
            <person name="Brachat S."/>
            <person name="Lerch A."/>
            <person name="Gates K."/>
            <person name="Steiner S."/>
            <person name="Mohr C."/>
            <person name="Pohlmann R."/>
            <person name="Luedi P."/>
            <person name="Choi S."/>
            <person name="Wing R.A."/>
            <person name="Flavier A."/>
            <person name="Gaffney T.D."/>
            <person name="Philippsen P."/>
        </authorList>
    </citation>
    <scope>NUCLEOTIDE SEQUENCE [LARGE SCALE GENOMIC DNA]</scope>
    <source>
        <strain evidence="5">ATCC 10895 / CBS 109.51 / FGSC 9923 / NRRL Y-1056</strain>
    </source>
</reference>
<dbReference type="STRING" id="284811.Q75BN4"/>
<dbReference type="GeneID" id="4619771"/>
<dbReference type="GO" id="GO:0000981">
    <property type="term" value="F:DNA-binding transcription factor activity, RNA polymerase II-specific"/>
    <property type="evidence" value="ECO:0000318"/>
    <property type="project" value="GO_Central"/>
</dbReference>
<organism evidence="4 5">
    <name type="scientific">Eremothecium gossypii (strain ATCC 10895 / CBS 109.51 / FGSC 9923 / NRRL Y-1056)</name>
    <name type="common">Yeast</name>
    <name type="synonym">Ashbya gossypii</name>
    <dbReference type="NCBI Taxonomy" id="284811"/>
    <lineage>
        <taxon>Eukaryota</taxon>
        <taxon>Fungi</taxon>
        <taxon>Dikarya</taxon>
        <taxon>Ascomycota</taxon>
        <taxon>Saccharomycotina</taxon>
        <taxon>Saccharomycetes</taxon>
        <taxon>Saccharomycetales</taxon>
        <taxon>Saccharomycetaceae</taxon>
        <taxon>Eremothecium</taxon>
    </lineage>
</organism>
<dbReference type="GO" id="GO:0006355">
    <property type="term" value="P:regulation of DNA-templated transcription"/>
    <property type="evidence" value="ECO:0000318"/>
    <property type="project" value="GO_Central"/>
</dbReference>
<evidence type="ECO:0000313" key="5">
    <source>
        <dbReference type="Proteomes" id="UP000000591"/>
    </source>
</evidence>
<evidence type="ECO:0000256" key="1">
    <source>
        <dbReference type="SAM" id="MobiDB-lite"/>
    </source>
</evidence>
<dbReference type="InterPro" id="IPR050560">
    <property type="entry name" value="MYB_TF"/>
</dbReference>
<dbReference type="InParanoid" id="Q75BN4"/>
<dbReference type="Proteomes" id="UP000000591">
    <property type="component" value="Chromosome III"/>
</dbReference>
<dbReference type="eggNOG" id="ENOG502RXV1">
    <property type="taxonomic scope" value="Eukaryota"/>
</dbReference>
<dbReference type="GO" id="GO:0000978">
    <property type="term" value="F:RNA polymerase II cis-regulatory region sequence-specific DNA binding"/>
    <property type="evidence" value="ECO:0000318"/>
    <property type="project" value="GO_Central"/>
</dbReference>
<dbReference type="RefSeq" id="NP_983639.2">
    <property type="nucleotide sequence ID" value="NM_208992.2"/>
</dbReference>
<dbReference type="InterPro" id="IPR001005">
    <property type="entry name" value="SANT/Myb"/>
</dbReference>
<dbReference type="FunCoup" id="Q75BN4">
    <property type="interactions" value="217"/>
</dbReference>
<dbReference type="PROSITE" id="PS50090">
    <property type="entry name" value="MYB_LIKE"/>
    <property type="match status" value="1"/>
</dbReference>
<protein>
    <submittedName>
        <fullName evidence="4">ACR237Cp</fullName>
    </submittedName>
</protein>
<dbReference type="InterPro" id="IPR009057">
    <property type="entry name" value="Homeodomain-like_sf"/>
</dbReference>
<feature type="region of interest" description="Disordered" evidence="1">
    <location>
        <begin position="316"/>
        <end position="397"/>
    </location>
</feature>
<accession>Q75BN4</accession>
<dbReference type="GO" id="GO:0005634">
    <property type="term" value="C:nucleus"/>
    <property type="evidence" value="ECO:0000318"/>
    <property type="project" value="GO_Central"/>
</dbReference>
<dbReference type="Gene3D" id="1.10.10.60">
    <property type="entry name" value="Homeodomain-like"/>
    <property type="match status" value="1"/>
</dbReference>
<dbReference type="OrthoDB" id="2143914at2759"/>
<evidence type="ECO:0000313" key="4">
    <source>
        <dbReference type="EMBL" id="AAS51463.2"/>
    </source>
</evidence>
<feature type="domain" description="Myb-like" evidence="2">
    <location>
        <begin position="9"/>
        <end position="59"/>
    </location>
</feature>
<dbReference type="HOGENOM" id="CLU_018984_0_0_1"/>
<dbReference type="PROSITE" id="PS51294">
    <property type="entry name" value="HTH_MYB"/>
    <property type="match status" value="1"/>
</dbReference>
<name>Q75BN4_EREGS</name>
<dbReference type="AlphaFoldDB" id="Q75BN4"/>
<dbReference type="Pfam" id="PF13921">
    <property type="entry name" value="Myb_DNA-bind_6"/>
    <property type="match status" value="1"/>
</dbReference>
<dbReference type="SMART" id="SM00717">
    <property type="entry name" value="SANT"/>
    <property type="match status" value="2"/>
</dbReference>
<gene>
    <name evidence="4" type="ORF">AGOS_ACR237C</name>
</gene>
<dbReference type="EMBL" id="AE016816">
    <property type="protein sequence ID" value="AAS51463.2"/>
    <property type="molecule type" value="Genomic_DNA"/>
</dbReference>
<dbReference type="CDD" id="cd00167">
    <property type="entry name" value="SANT"/>
    <property type="match status" value="2"/>
</dbReference>
<dbReference type="KEGG" id="ago:AGOS_ACR237C"/>
<reference evidence="5" key="2">
    <citation type="journal article" date="2013" name="G3 (Bethesda)">
        <title>Genomes of Ashbya fungi isolated from insects reveal four mating-type loci, numerous translocations, lack of transposons, and distinct gene duplications.</title>
        <authorList>
            <person name="Dietrich F.S."/>
            <person name="Voegeli S."/>
            <person name="Kuo S."/>
            <person name="Philippsen P."/>
        </authorList>
    </citation>
    <scope>GENOME REANNOTATION</scope>
    <source>
        <strain evidence="5">ATCC 10895 / CBS 109.51 / FGSC 9923 / NRRL Y-1056</strain>
    </source>
</reference>
<feature type="region of interest" description="Disordered" evidence="1">
    <location>
        <begin position="1"/>
        <end position="20"/>
    </location>
</feature>